<sequence length="221" mass="23594">MSIRVLLVDDQALLRGTFRILLEATPGIEVVGEACDGSDAVDQVRSQPTDVVLMDIRMPGLDGIEATRIITGDEALAGVKVLILTTFETDEYVADALHAGASGFVGKGIHPQELIDAIRTIAAGDALLSPAATRSLIQRFLARRPPARHAAPMLESLTGREREVVMLAATGLSNDEIAEHLGISVLTAKTHVNRAMVKLRARDRAHLVIAAYEGGLVHPSQ</sequence>
<accession>A0ABV2UFW5</accession>
<dbReference type="CDD" id="cd17535">
    <property type="entry name" value="REC_NarL-like"/>
    <property type="match status" value="1"/>
</dbReference>
<dbReference type="EMBL" id="JBEXIP010000029">
    <property type="protein sequence ID" value="MET8436745.1"/>
    <property type="molecule type" value="Genomic_DNA"/>
</dbReference>
<evidence type="ECO:0000259" key="7">
    <source>
        <dbReference type="PROSITE" id="PS50110"/>
    </source>
</evidence>
<dbReference type="Pfam" id="PF00072">
    <property type="entry name" value="Response_reg"/>
    <property type="match status" value="1"/>
</dbReference>
<dbReference type="PROSITE" id="PS50110">
    <property type="entry name" value="RESPONSE_REGULATORY"/>
    <property type="match status" value="1"/>
</dbReference>
<dbReference type="RefSeq" id="WP_356504210.1">
    <property type="nucleotide sequence ID" value="NZ_JBEXEF010000073.1"/>
</dbReference>
<dbReference type="InterPro" id="IPR039420">
    <property type="entry name" value="WalR-like"/>
</dbReference>
<dbReference type="InterPro" id="IPR011006">
    <property type="entry name" value="CheY-like_superfamily"/>
</dbReference>
<name>A0ABV2UFW5_9ACTN</name>
<dbReference type="SUPFAM" id="SSF52172">
    <property type="entry name" value="CheY-like"/>
    <property type="match status" value="1"/>
</dbReference>
<feature type="modified residue" description="4-aspartylphosphate" evidence="5">
    <location>
        <position position="55"/>
    </location>
</feature>
<dbReference type="InterPro" id="IPR001789">
    <property type="entry name" value="Sig_transdc_resp-reg_receiver"/>
</dbReference>
<evidence type="ECO:0000259" key="6">
    <source>
        <dbReference type="PROSITE" id="PS50043"/>
    </source>
</evidence>
<dbReference type="PROSITE" id="PS50043">
    <property type="entry name" value="HTH_LUXR_2"/>
    <property type="match status" value="1"/>
</dbReference>
<comment type="caution">
    <text evidence="8">The sequence shown here is derived from an EMBL/GenBank/DDBJ whole genome shotgun (WGS) entry which is preliminary data.</text>
</comment>
<evidence type="ECO:0000256" key="3">
    <source>
        <dbReference type="ARBA" id="ARBA00023125"/>
    </source>
</evidence>
<dbReference type="Proteomes" id="UP001550044">
    <property type="component" value="Unassembled WGS sequence"/>
</dbReference>
<dbReference type="PANTHER" id="PTHR43214">
    <property type="entry name" value="TWO-COMPONENT RESPONSE REGULATOR"/>
    <property type="match status" value="1"/>
</dbReference>
<evidence type="ECO:0000256" key="2">
    <source>
        <dbReference type="ARBA" id="ARBA00023015"/>
    </source>
</evidence>
<keyword evidence="2" id="KW-0805">Transcription regulation</keyword>
<evidence type="ECO:0000256" key="5">
    <source>
        <dbReference type="PROSITE-ProRule" id="PRU00169"/>
    </source>
</evidence>
<evidence type="ECO:0000313" key="8">
    <source>
        <dbReference type="EMBL" id="MET8436745.1"/>
    </source>
</evidence>
<dbReference type="Gene3D" id="3.40.50.2300">
    <property type="match status" value="1"/>
</dbReference>
<feature type="domain" description="Response regulatory" evidence="7">
    <location>
        <begin position="4"/>
        <end position="122"/>
    </location>
</feature>
<organism evidence="8 9">
    <name type="scientific">Streptomyces sp. 900116325</name>
    <dbReference type="NCBI Taxonomy" id="3154295"/>
    <lineage>
        <taxon>Bacteria</taxon>
        <taxon>Bacillati</taxon>
        <taxon>Actinomycetota</taxon>
        <taxon>Actinomycetes</taxon>
        <taxon>Kitasatosporales</taxon>
        <taxon>Streptomycetaceae</taxon>
        <taxon>Streptomyces</taxon>
    </lineage>
</organism>
<evidence type="ECO:0000256" key="4">
    <source>
        <dbReference type="ARBA" id="ARBA00023163"/>
    </source>
</evidence>
<keyword evidence="3" id="KW-0238">DNA-binding</keyword>
<dbReference type="SMART" id="SM00448">
    <property type="entry name" value="REC"/>
    <property type="match status" value="1"/>
</dbReference>
<dbReference type="PANTHER" id="PTHR43214:SF24">
    <property type="entry name" value="TRANSCRIPTIONAL REGULATORY PROTEIN NARL-RELATED"/>
    <property type="match status" value="1"/>
</dbReference>
<keyword evidence="4" id="KW-0804">Transcription</keyword>
<evidence type="ECO:0000256" key="1">
    <source>
        <dbReference type="ARBA" id="ARBA00022553"/>
    </source>
</evidence>
<reference evidence="8 9" key="1">
    <citation type="submission" date="2024-06" db="EMBL/GenBank/DDBJ databases">
        <title>The Natural Products Discovery Center: Release of the First 8490 Sequenced Strains for Exploring Actinobacteria Biosynthetic Diversity.</title>
        <authorList>
            <person name="Kalkreuter E."/>
            <person name="Kautsar S.A."/>
            <person name="Yang D."/>
            <person name="Bader C.D."/>
            <person name="Teijaro C.N."/>
            <person name="Fluegel L."/>
            <person name="Davis C.M."/>
            <person name="Simpson J.R."/>
            <person name="Lauterbach L."/>
            <person name="Steele A.D."/>
            <person name="Gui C."/>
            <person name="Meng S."/>
            <person name="Li G."/>
            <person name="Viehrig K."/>
            <person name="Ye F."/>
            <person name="Su P."/>
            <person name="Kiefer A.F."/>
            <person name="Nichols A."/>
            <person name="Cepeda A.J."/>
            <person name="Yan W."/>
            <person name="Fan B."/>
            <person name="Jiang Y."/>
            <person name="Adhikari A."/>
            <person name="Zheng C.-J."/>
            <person name="Schuster L."/>
            <person name="Cowan T.M."/>
            <person name="Smanski M.J."/>
            <person name="Chevrette M.G."/>
            <person name="De Carvalho L.P.S."/>
            <person name="Shen B."/>
        </authorList>
    </citation>
    <scope>NUCLEOTIDE SEQUENCE [LARGE SCALE GENOMIC DNA]</scope>
    <source>
        <strain evidence="8 9">NPDC005137</strain>
    </source>
</reference>
<dbReference type="SUPFAM" id="SSF46894">
    <property type="entry name" value="C-terminal effector domain of the bipartite response regulators"/>
    <property type="match status" value="1"/>
</dbReference>
<dbReference type="InterPro" id="IPR000792">
    <property type="entry name" value="Tscrpt_reg_LuxR_C"/>
</dbReference>
<dbReference type="InterPro" id="IPR058245">
    <property type="entry name" value="NreC/VraR/RcsB-like_REC"/>
</dbReference>
<dbReference type="SMART" id="SM00421">
    <property type="entry name" value="HTH_LUXR"/>
    <property type="match status" value="1"/>
</dbReference>
<gene>
    <name evidence="8" type="ORF">ABZV61_29000</name>
</gene>
<dbReference type="Pfam" id="PF00196">
    <property type="entry name" value="GerE"/>
    <property type="match status" value="1"/>
</dbReference>
<dbReference type="PRINTS" id="PR00038">
    <property type="entry name" value="HTHLUXR"/>
</dbReference>
<dbReference type="InterPro" id="IPR016032">
    <property type="entry name" value="Sig_transdc_resp-reg_C-effctor"/>
</dbReference>
<feature type="domain" description="HTH luxR-type" evidence="6">
    <location>
        <begin position="150"/>
        <end position="215"/>
    </location>
</feature>
<dbReference type="CDD" id="cd06170">
    <property type="entry name" value="LuxR_C_like"/>
    <property type="match status" value="1"/>
</dbReference>
<keyword evidence="9" id="KW-1185">Reference proteome</keyword>
<proteinExistence type="predicted"/>
<protein>
    <submittedName>
        <fullName evidence="8">Response regulator transcription factor</fullName>
    </submittedName>
</protein>
<evidence type="ECO:0000313" key="9">
    <source>
        <dbReference type="Proteomes" id="UP001550044"/>
    </source>
</evidence>
<keyword evidence="1 5" id="KW-0597">Phosphoprotein</keyword>